<dbReference type="GO" id="GO:0020037">
    <property type="term" value="F:heme binding"/>
    <property type="evidence" value="ECO:0007669"/>
    <property type="project" value="InterPro"/>
</dbReference>
<dbReference type="SUPFAM" id="SSF48264">
    <property type="entry name" value="Cytochrome P450"/>
    <property type="match status" value="1"/>
</dbReference>
<evidence type="ECO:0000256" key="1">
    <source>
        <dbReference type="ARBA" id="ARBA00001971"/>
    </source>
</evidence>
<keyword evidence="3 4" id="KW-0408">Iron</keyword>
<keyword evidence="3 4" id="KW-0349">Heme</keyword>
<keyword evidence="4" id="KW-0560">Oxidoreductase</keyword>
<feature type="binding site" description="axial binding residue" evidence="3">
    <location>
        <position position="542"/>
    </location>
    <ligand>
        <name>heme</name>
        <dbReference type="ChEBI" id="CHEBI:30413"/>
    </ligand>
    <ligandPart>
        <name>Fe</name>
        <dbReference type="ChEBI" id="CHEBI:18248"/>
    </ligandPart>
</feature>
<comment type="similarity">
    <text evidence="2 4">Belongs to the cytochrome P450 family.</text>
</comment>
<dbReference type="InterPro" id="IPR002401">
    <property type="entry name" value="Cyt_P450_E_grp-I"/>
</dbReference>
<dbReference type="GO" id="GO:0016705">
    <property type="term" value="F:oxidoreductase activity, acting on paired donors, with incorporation or reduction of molecular oxygen"/>
    <property type="evidence" value="ECO:0007669"/>
    <property type="project" value="InterPro"/>
</dbReference>
<sequence length="600" mass="65685">MSSISISFSFSFSISSSSSPSPPDPVHMAEACDAAVPYILLGFLLPGGAAAPAPPGGSAFLRAYAARVTNALLWAALLAVTFLLVRRLAGLVKLWIKGSQIPGPSSTPFFGRGDLVAACGSGADLSGYLSKLHHKYGPIVRLWLGPTQLLVSVKDTGLINEVLMKAEDKLPLTGKAYQLAFGRSSLFASSFEQVKKGRESLAEYLNAKLDERTNLNLVKVVETILGRVDSIMAKGFLDCRVFAQHIAFYILGATIFGEAFLDWPNSTMYEELLMMVAKDGCFWASCKVPPFWSVGYWRYHLLCAKLKHLTREIVQLYRCNYSTATQDDLKKCTGTQQVGEEIRMESTSLLNNVISGSFIQCDIDGYLCSQEEPCGNILGLMFHGSLAIASLIGGVITRLVLHPELQGKLYSEIIATRKRNSQLETSDVQNMQLLLSTVYESARLLPAGPLLQRCSLEHDLSLKSSITLPAGAILVVPLQLVQMDYSIWGNDACEFNPCRFLSKATGLKDGNSEIHESGKRPFVRDPNKNAAFLPFGSGTRACVGQKFALHSISRVLAYLLQNYEIRLQPGVSGEPKPTMDDCILQLLPSPKIVLKRRTEQ</sequence>
<dbReference type="Gene3D" id="1.10.630.10">
    <property type="entry name" value="Cytochrome P450"/>
    <property type="match status" value="1"/>
</dbReference>
<evidence type="ECO:0000256" key="4">
    <source>
        <dbReference type="RuleBase" id="RU000461"/>
    </source>
</evidence>
<dbReference type="EMBL" id="LR862147">
    <property type="protein sequence ID" value="CAD1829142.1"/>
    <property type="molecule type" value="Genomic_DNA"/>
</dbReference>
<dbReference type="Pfam" id="PF00067">
    <property type="entry name" value="p450"/>
    <property type="match status" value="1"/>
</dbReference>
<dbReference type="InterPro" id="IPR050121">
    <property type="entry name" value="Cytochrome_P450_monoxygenase"/>
</dbReference>
<name>A0A6V7PE39_ANACO</name>
<keyword evidence="5" id="KW-0812">Transmembrane</keyword>
<dbReference type="GO" id="GO:0004497">
    <property type="term" value="F:monooxygenase activity"/>
    <property type="evidence" value="ECO:0007669"/>
    <property type="project" value="UniProtKB-KW"/>
</dbReference>
<organism evidence="6">
    <name type="scientific">Ananas comosus var. bracteatus</name>
    <name type="common">red pineapple</name>
    <dbReference type="NCBI Taxonomy" id="296719"/>
    <lineage>
        <taxon>Eukaryota</taxon>
        <taxon>Viridiplantae</taxon>
        <taxon>Streptophyta</taxon>
        <taxon>Embryophyta</taxon>
        <taxon>Tracheophyta</taxon>
        <taxon>Spermatophyta</taxon>
        <taxon>Magnoliopsida</taxon>
        <taxon>Liliopsida</taxon>
        <taxon>Poales</taxon>
        <taxon>Bromeliaceae</taxon>
        <taxon>Bromelioideae</taxon>
        <taxon>Ananas</taxon>
    </lineage>
</organism>
<feature type="transmembrane region" description="Helical" evidence="5">
    <location>
        <begin position="34"/>
        <end position="52"/>
    </location>
</feature>
<keyword evidence="5" id="KW-0472">Membrane</keyword>
<accession>A0A6V7PE39</accession>
<evidence type="ECO:0000256" key="5">
    <source>
        <dbReference type="SAM" id="Phobius"/>
    </source>
</evidence>
<proteinExistence type="inferred from homology"/>
<dbReference type="CDD" id="cd00302">
    <property type="entry name" value="cytochrome_P450"/>
    <property type="match status" value="1"/>
</dbReference>
<dbReference type="InterPro" id="IPR001128">
    <property type="entry name" value="Cyt_P450"/>
</dbReference>
<dbReference type="InterPro" id="IPR036396">
    <property type="entry name" value="Cyt_P450_sf"/>
</dbReference>
<dbReference type="PROSITE" id="PS00086">
    <property type="entry name" value="CYTOCHROME_P450"/>
    <property type="match status" value="1"/>
</dbReference>
<protein>
    <submittedName>
        <fullName evidence="6">Uncharacterized protein</fullName>
    </submittedName>
</protein>
<keyword evidence="3 4" id="KW-0479">Metal-binding</keyword>
<reference evidence="6" key="1">
    <citation type="submission" date="2020-07" db="EMBL/GenBank/DDBJ databases">
        <authorList>
            <person name="Lin J."/>
        </authorList>
    </citation>
    <scope>NUCLEOTIDE SEQUENCE</scope>
</reference>
<dbReference type="AlphaFoldDB" id="A0A6V7PE39"/>
<dbReference type="PANTHER" id="PTHR24305:SF166">
    <property type="entry name" value="CYTOCHROME P450 12A4, MITOCHONDRIAL-RELATED"/>
    <property type="match status" value="1"/>
</dbReference>
<dbReference type="GO" id="GO:0005506">
    <property type="term" value="F:iron ion binding"/>
    <property type="evidence" value="ECO:0007669"/>
    <property type="project" value="InterPro"/>
</dbReference>
<dbReference type="PRINTS" id="PR00463">
    <property type="entry name" value="EP450I"/>
</dbReference>
<comment type="cofactor">
    <cofactor evidence="1 3">
        <name>heme</name>
        <dbReference type="ChEBI" id="CHEBI:30413"/>
    </cofactor>
</comment>
<dbReference type="InterPro" id="IPR017972">
    <property type="entry name" value="Cyt_P450_CS"/>
</dbReference>
<keyword evidence="4" id="KW-0503">Monooxygenase</keyword>
<keyword evidence="5" id="KW-1133">Transmembrane helix</keyword>
<evidence type="ECO:0000313" key="6">
    <source>
        <dbReference type="EMBL" id="CAD1829142.1"/>
    </source>
</evidence>
<feature type="transmembrane region" description="Helical" evidence="5">
    <location>
        <begin position="64"/>
        <end position="85"/>
    </location>
</feature>
<gene>
    <name evidence="6" type="ORF">CB5_LOCUS12353</name>
</gene>
<dbReference type="PRINTS" id="PR00385">
    <property type="entry name" value="P450"/>
</dbReference>
<evidence type="ECO:0000256" key="3">
    <source>
        <dbReference type="PIRSR" id="PIRSR602401-1"/>
    </source>
</evidence>
<dbReference type="PANTHER" id="PTHR24305">
    <property type="entry name" value="CYTOCHROME P450"/>
    <property type="match status" value="1"/>
</dbReference>
<evidence type="ECO:0000256" key="2">
    <source>
        <dbReference type="ARBA" id="ARBA00010617"/>
    </source>
</evidence>